<dbReference type="InterPro" id="IPR010140">
    <property type="entry name" value="Histidinol_P_phosphatase_HisJ"/>
</dbReference>
<evidence type="ECO:0000256" key="2">
    <source>
        <dbReference type="ARBA" id="ARBA00009152"/>
    </source>
</evidence>
<reference evidence="10 11" key="1">
    <citation type="submission" date="2017-02" db="EMBL/GenBank/DDBJ databases">
        <authorList>
            <person name="Peterson S.W."/>
        </authorList>
    </citation>
    <scope>NUCLEOTIDE SEQUENCE [LARGE SCALE GENOMIC DNA]</scope>
    <source>
        <strain evidence="10 11">ATCC 51222</strain>
    </source>
</reference>
<evidence type="ECO:0000256" key="4">
    <source>
        <dbReference type="ARBA" id="ARBA00022605"/>
    </source>
</evidence>
<evidence type="ECO:0000259" key="9">
    <source>
        <dbReference type="Pfam" id="PF02811"/>
    </source>
</evidence>
<evidence type="ECO:0000256" key="8">
    <source>
        <dbReference type="RuleBase" id="RU366003"/>
    </source>
</evidence>
<comment type="similarity">
    <text evidence="2 8">Belongs to the PHP hydrolase family. HisK subfamily.</text>
</comment>
<evidence type="ECO:0000256" key="3">
    <source>
        <dbReference type="ARBA" id="ARBA00013085"/>
    </source>
</evidence>
<protein>
    <recommendedName>
        <fullName evidence="3 8">Histidinol-phosphatase</fullName>
        <shortName evidence="8">HolPase</shortName>
        <ecNumber evidence="3 8">3.1.3.15</ecNumber>
    </recommendedName>
</protein>
<dbReference type="EMBL" id="FUWW01000003">
    <property type="protein sequence ID" value="SJZ39693.1"/>
    <property type="molecule type" value="Genomic_DNA"/>
</dbReference>
<dbReference type="GO" id="GO:0005737">
    <property type="term" value="C:cytoplasm"/>
    <property type="evidence" value="ECO:0007669"/>
    <property type="project" value="TreeGrafter"/>
</dbReference>
<evidence type="ECO:0000256" key="6">
    <source>
        <dbReference type="ARBA" id="ARBA00023102"/>
    </source>
</evidence>
<dbReference type="Gene3D" id="3.20.20.140">
    <property type="entry name" value="Metal-dependent hydrolases"/>
    <property type="match status" value="1"/>
</dbReference>
<organism evidence="10 11">
    <name type="scientific">Eubacterium coprostanoligenes</name>
    <dbReference type="NCBI Taxonomy" id="290054"/>
    <lineage>
        <taxon>Bacteria</taxon>
        <taxon>Bacillati</taxon>
        <taxon>Bacillota</taxon>
        <taxon>Clostridia</taxon>
        <taxon>Eubacteriales</taxon>
        <taxon>Eubacteriaceae</taxon>
        <taxon>Eubacterium</taxon>
    </lineage>
</organism>
<dbReference type="EC" id="3.1.3.15" evidence="3 8"/>
<dbReference type="CDD" id="cd12110">
    <property type="entry name" value="PHP_HisPPase_Hisj_like"/>
    <property type="match status" value="1"/>
</dbReference>
<dbReference type="Pfam" id="PF02811">
    <property type="entry name" value="PHP"/>
    <property type="match status" value="1"/>
</dbReference>
<dbReference type="OrthoDB" id="9775255at2"/>
<dbReference type="Proteomes" id="UP000190657">
    <property type="component" value="Unassembled WGS sequence"/>
</dbReference>
<sequence length="265" mass="30848">MYNFHNHTYRCGHATGKDEEYVLEAIKNGYEVMGFSDHAPYLFPKGHHSGYRIQLDKAQDYANSIKALKEKYKSVIDIKLGYELEYFPALWDEEIEYLKGFEYDYLILGQHYTDNEYEPFAHYSGHETDSVAVLDKYISQVTLGAKTGCFTYIAHPDLINFTGDKEVYLKKMRNFITTLKELDIPLEFNFLGYTSHRNYPNPNVWKIIAEVGNRVVIGLDAHKPNVYSDKEDLQKATEFLADLNITPINLNELKLVNYKGEYEQF</sequence>
<name>A0A1T4KBI3_9FIRM</name>
<evidence type="ECO:0000313" key="11">
    <source>
        <dbReference type="Proteomes" id="UP000190657"/>
    </source>
</evidence>
<evidence type="ECO:0000256" key="1">
    <source>
        <dbReference type="ARBA" id="ARBA00004970"/>
    </source>
</evidence>
<dbReference type="GO" id="GO:0004401">
    <property type="term" value="F:histidinol-phosphatase activity"/>
    <property type="evidence" value="ECO:0007669"/>
    <property type="project" value="UniProtKB-UniRule"/>
</dbReference>
<dbReference type="GO" id="GO:0000105">
    <property type="term" value="P:L-histidine biosynthetic process"/>
    <property type="evidence" value="ECO:0007669"/>
    <property type="project" value="UniProtKB-UniRule"/>
</dbReference>
<feature type="domain" description="PHP" evidence="9">
    <location>
        <begin position="4"/>
        <end position="189"/>
    </location>
</feature>
<accession>A0A1T4KBI3</accession>
<keyword evidence="6 8" id="KW-0368">Histidine biosynthesis</keyword>
<evidence type="ECO:0000313" key="10">
    <source>
        <dbReference type="EMBL" id="SJZ39693.1"/>
    </source>
</evidence>
<dbReference type="PANTHER" id="PTHR21039:SF0">
    <property type="entry name" value="HISTIDINOL-PHOSPHATASE"/>
    <property type="match status" value="1"/>
</dbReference>
<comment type="catalytic activity">
    <reaction evidence="7 8">
        <text>L-histidinol phosphate + H2O = L-histidinol + phosphate</text>
        <dbReference type="Rhea" id="RHEA:14465"/>
        <dbReference type="ChEBI" id="CHEBI:15377"/>
        <dbReference type="ChEBI" id="CHEBI:43474"/>
        <dbReference type="ChEBI" id="CHEBI:57699"/>
        <dbReference type="ChEBI" id="CHEBI:57980"/>
        <dbReference type="EC" id="3.1.3.15"/>
    </reaction>
</comment>
<keyword evidence="11" id="KW-1185">Reference proteome</keyword>
<keyword evidence="4 8" id="KW-0028">Amino-acid biosynthesis</keyword>
<dbReference type="STRING" id="290054.SAMN02745114_00395"/>
<dbReference type="AlphaFoldDB" id="A0A1T4KBI3"/>
<dbReference type="InterPro" id="IPR016195">
    <property type="entry name" value="Pol/histidinol_Pase-like"/>
</dbReference>
<dbReference type="InterPro" id="IPR004013">
    <property type="entry name" value="PHP_dom"/>
</dbReference>
<dbReference type="RefSeq" id="WP_078767894.1">
    <property type="nucleotide sequence ID" value="NZ_FUWW01000003.1"/>
</dbReference>
<evidence type="ECO:0000256" key="7">
    <source>
        <dbReference type="ARBA" id="ARBA00049158"/>
    </source>
</evidence>
<comment type="pathway">
    <text evidence="1 8">Amino-acid biosynthesis; L-histidine biosynthesis; L-histidine from 5-phospho-alpha-D-ribose 1-diphosphate: step 8/9.</text>
</comment>
<proteinExistence type="inferred from homology"/>
<dbReference type="UniPathway" id="UPA00031">
    <property type="reaction ID" value="UER00013"/>
</dbReference>
<evidence type="ECO:0000256" key="5">
    <source>
        <dbReference type="ARBA" id="ARBA00022801"/>
    </source>
</evidence>
<dbReference type="PANTHER" id="PTHR21039">
    <property type="entry name" value="HISTIDINOL PHOSPHATASE-RELATED"/>
    <property type="match status" value="1"/>
</dbReference>
<keyword evidence="5 8" id="KW-0378">Hydrolase</keyword>
<dbReference type="SUPFAM" id="SSF89550">
    <property type="entry name" value="PHP domain-like"/>
    <property type="match status" value="1"/>
</dbReference>
<gene>
    <name evidence="10" type="ORF">SAMN02745114_00395</name>
</gene>